<proteinExistence type="predicted"/>
<dbReference type="InterPro" id="IPR010364">
    <property type="entry name" value="Uncharacterised_IM_CreD"/>
</dbReference>
<dbReference type="PANTHER" id="PTHR30092:SF0">
    <property type="entry name" value="INNER MEMBRANE PROTEIN CRED"/>
    <property type="match status" value="1"/>
</dbReference>
<dbReference type="Pfam" id="PF06123">
    <property type="entry name" value="CreD"/>
    <property type="match status" value="1"/>
</dbReference>
<feature type="transmembrane region" description="Helical" evidence="1">
    <location>
        <begin position="20"/>
        <end position="39"/>
    </location>
</feature>
<keyword evidence="1" id="KW-1133">Transmembrane helix</keyword>
<dbReference type="PANTHER" id="PTHR30092">
    <property type="entry name" value="INNER MEMBRANE PROTEIN CRED"/>
    <property type="match status" value="1"/>
</dbReference>
<evidence type="ECO:0000313" key="3">
    <source>
        <dbReference type="Proteomes" id="UP000199421"/>
    </source>
</evidence>
<accession>A0A1H7R8Q2</accession>
<evidence type="ECO:0000313" key="2">
    <source>
        <dbReference type="EMBL" id="SEL56631.1"/>
    </source>
</evidence>
<dbReference type="RefSeq" id="WP_093325566.1">
    <property type="nucleotide sequence ID" value="NZ_FOAF01000002.1"/>
</dbReference>
<organism evidence="2 3">
    <name type="scientific">Olivibacter domesticus</name>
    <name type="common">Pseudosphingobacterium domesticum</name>
    <dbReference type="NCBI Taxonomy" id="407022"/>
    <lineage>
        <taxon>Bacteria</taxon>
        <taxon>Pseudomonadati</taxon>
        <taxon>Bacteroidota</taxon>
        <taxon>Sphingobacteriia</taxon>
        <taxon>Sphingobacteriales</taxon>
        <taxon>Sphingobacteriaceae</taxon>
        <taxon>Olivibacter</taxon>
    </lineage>
</organism>
<name>A0A1H7R8Q2_OLID1</name>
<dbReference type="STRING" id="407022.SAMN05661044_02890"/>
<dbReference type="GO" id="GO:0005886">
    <property type="term" value="C:plasma membrane"/>
    <property type="evidence" value="ECO:0007669"/>
    <property type="project" value="TreeGrafter"/>
</dbReference>
<feature type="transmembrane region" description="Helical" evidence="1">
    <location>
        <begin position="398"/>
        <end position="415"/>
    </location>
</feature>
<dbReference type="EMBL" id="FOAF01000002">
    <property type="protein sequence ID" value="SEL56631.1"/>
    <property type="molecule type" value="Genomic_DNA"/>
</dbReference>
<feature type="transmembrane region" description="Helical" evidence="1">
    <location>
        <begin position="421"/>
        <end position="440"/>
    </location>
</feature>
<feature type="transmembrane region" description="Helical" evidence="1">
    <location>
        <begin position="342"/>
        <end position="358"/>
    </location>
</feature>
<evidence type="ECO:0000256" key="1">
    <source>
        <dbReference type="SAM" id="Phobius"/>
    </source>
</evidence>
<keyword evidence="1" id="KW-0812">Transmembrane</keyword>
<keyword evidence="3" id="KW-1185">Reference proteome</keyword>
<protein>
    <submittedName>
        <fullName evidence="2">Inner membrane protein</fullName>
    </submittedName>
</protein>
<keyword evidence="1" id="KW-0472">Membrane</keyword>
<feature type="transmembrane region" description="Helical" evidence="1">
    <location>
        <begin position="370"/>
        <end position="391"/>
    </location>
</feature>
<sequence>MENQQEKSSLIDWVRYSIGAKLITVAFLSLLLLIPSSLVTDLIHERQGRQEEVKKEVANSWAGNQYIGGPVLVIPYKTWMEDRDSKGNVSTKEVIQQVFLLPDELHVEANTEPKVLHRGIFDAVVYHATINVKGAFAALDLKKVGVDPHFLQWEKAQLIVGVSDVKGLQKIPTLNLSGVTQEMESDFSGLNVFENSLSTNIDLSENQSTRKTFSFALNLRGSEGLYFMPLGKNTHIAIAGKWANPSFAGAYLPEKRAIDDSTFQAVWNVPHFNRPYPQQWLGADGTKIRNSASAYYCGSSFLLSVDQYQKTMRSAKYAMLIVMLTFVSLLFTELITKRHVNIIQYVLIGGAMVVYYSLLLSFSEQVGFNWAYLIASAATIILVGIFIFSILKNKGTAALLAGILAVFYLFIYVIIQLQELALLVGSVGLFITIALLMYTSSKVHWEKRIKT</sequence>
<reference evidence="3" key="1">
    <citation type="submission" date="2016-10" db="EMBL/GenBank/DDBJ databases">
        <authorList>
            <person name="Varghese N."/>
            <person name="Submissions S."/>
        </authorList>
    </citation>
    <scope>NUCLEOTIDE SEQUENCE [LARGE SCALE GENOMIC DNA]</scope>
    <source>
        <strain evidence="3">DSM 18733</strain>
    </source>
</reference>
<gene>
    <name evidence="2" type="ORF">SAMN05661044_02890</name>
</gene>
<dbReference type="OrthoDB" id="9791851at2"/>
<dbReference type="PIRSF" id="PIRSF004548">
    <property type="entry name" value="CreD"/>
    <property type="match status" value="1"/>
</dbReference>
<dbReference type="Proteomes" id="UP000199421">
    <property type="component" value="Unassembled WGS sequence"/>
</dbReference>
<dbReference type="NCBIfam" id="NF008712">
    <property type="entry name" value="PRK11715.1-1"/>
    <property type="match status" value="1"/>
</dbReference>
<dbReference type="AlphaFoldDB" id="A0A1H7R8Q2"/>
<feature type="transmembrane region" description="Helical" evidence="1">
    <location>
        <begin position="317"/>
        <end position="335"/>
    </location>
</feature>